<proteinExistence type="predicted"/>
<dbReference type="EMBL" id="BGPR01000746">
    <property type="protein sequence ID" value="GBM33922.1"/>
    <property type="molecule type" value="Genomic_DNA"/>
</dbReference>
<keyword evidence="8" id="KW-1185">Reference proteome</keyword>
<accession>A0A4Y2EXE1</accession>
<dbReference type="InterPro" id="IPR013083">
    <property type="entry name" value="Znf_RING/FYVE/PHD"/>
</dbReference>
<evidence type="ECO:0000313" key="7">
    <source>
        <dbReference type="EMBL" id="GBM33922.1"/>
    </source>
</evidence>
<dbReference type="PANTHER" id="PTHR31179:SF7">
    <property type="entry name" value="FYVE-TYPE DOMAIN-CONTAINING PROTEIN"/>
    <property type="match status" value="1"/>
</dbReference>
<keyword evidence="3" id="KW-0862">Zinc</keyword>
<dbReference type="CDD" id="cd15739">
    <property type="entry name" value="FYVE_RABE_unchar"/>
    <property type="match status" value="1"/>
</dbReference>
<feature type="coiled-coil region" evidence="5">
    <location>
        <begin position="16"/>
        <end position="43"/>
    </location>
</feature>
<dbReference type="InterPro" id="IPR003914">
    <property type="entry name" value="Rabaptin"/>
</dbReference>
<dbReference type="SMART" id="SM00064">
    <property type="entry name" value="FYVE"/>
    <property type="match status" value="1"/>
</dbReference>
<evidence type="ECO:0000256" key="4">
    <source>
        <dbReference type="PROSITE-ProRule" id="PRU00091"/>
    </source>
</evidence>
<evidence type="ECO:0000256" key="1">
    <source>
        <dbReference type="ARBA" id="ARBA00022723"/>
    </source>
</evidence>
<evidence type="ECO:0000256" key="2">
    <source>
        <dbReference type="ARBA" id="ARBA00022771"/>
    </source>
</evidence>
<keyword evidence="2 4" id="KW-0863">Zinc-finger</keyword>
<keyword evidence="1" id="KW-0479">Metal-binding</keyword>
<evidence type="ECO:0000256" key="5">
    <source>
        <dbReference type="SAM" id="Coils"/>
    </source>
</evidence>
<evidence type="ECO:0000259" key="6">
    <source>
        <dbReference type="PROSITE" id="PS50178"/>
    </source>
</evidence>
<name>A0A4Y2EXE1_ARAVE</name>
<dbReference type="Pfam" id="PF09311">
    <property type="entry name" value="Rab5-bind"/>
    <property type="match status" value="1"/>
</dbReference>
<dbReference type="InterPro" id="IPR011011">
    <property type="entry name" value="Znf_FYVE_PHD"/>
</dbReference>
<dbReference type="AlphaFoldDB" id="A0A4Y2EXE1"/>
<keyword evidence="5" id="KW-0175">Coiled coil</keyword>
<dbReference type="InterPro" id="IPR017455">
    <property type="entry name" value="Znf_FYVE-rel"/>
</dbReference>
<evidence type="ECO:0000256" key="3">
    <source>
        <dbReference type="ARBA" id="ARBA00022833"/>
    </source>
</evidence>
<dbReference type="GO" id="GO:0006897">
    <property type="term" value="P:endocytosis"/>
    <property type="evidence" value="ECO:0007669"/>
    <property type="project" value="InterPro"/>
</dbReference>
<organism evidence="7 8">
    <name type="scientific">Araneus ventricosus</name>
    <name type="common">Orbweaver spider</name>
    <name type="synonym">Epeira ventricosa</name>
    <dbReference type="NCBI Taxonomy" id="182803"/>
    <lineage>
        <taxon>Eukaryota</taxon>
        <taxon>Metazoa</taxon>
        <taxon>Ecdysozoa</taxon>
        <taxon>Arthropoda</taxon>
        <taxon>Chelicerata</taxon>
        <taxon>Arachnida</taxon>
        <taxon>Araneae</taxon>
        <taxon>Araneomorphae</taxon>
        <taxon>Entelegynae</taxon>
        <taxon>Araneoidea</taxon>
        <taxon>Araneidae</taxon>
        <taxon>Araneus</taxon>
    </lineage>
</organism>
<dbReference type="PANTHER" id="PTHR31179">
    <property type="entry name" value="RAB GTPASE-BINDING EFFECTOR PROTEIN"/>
    <property type="match status" value="1"/>
</dbReference>
<dbReference type="GO" id="GO:0005096">
    <property type="term" value="F:GTPase activator activity"/>
    <property type="evidence" value="ECO:0007669"/>
    <property type="project" value="InterPro"/>
</dbReference>
<gene>
    <name evidence="7" type="primary">RABEP1</name>
    <name evidence="7" type="ORF">AVEN_79820_2</name>
</gene>
<dbReference type="InterPro" id="IPR015390">
    <property type="entry name" value="Rabaptin_Rab5-bd_dom"/>
</dbReference>
<dbReference type="PROSITE" id="PS50178">
    <property type="entry name" value="ZF_FYVE"/>
    <property type="match status" value="1"/>
</dbReference>
<reference evidence="7 8" key="1">
    <citation type="journal article" date="2019" name="Sci. Rep.">
        <title>Orb-weaving spider Araneus ventricosus genome elucidates the spidroin gene catalogue.</title>
        <authorList>
            <person name="Kono N."/>
            <person name="Nakamura H."/>
            <person name="Ohtoshi R."/>
            <person name="Moran D.A.P."/>
            <person name="Shinohara A."/>
            <person name="Yoshida Y."/>
            <person name="Fujiwara M."/>
            <person name="Mori M."/>
            <person name="Tomita M."/>
            <person name="Arakawa K."/>
        </authorList>
    </citation>
    <scope>NUCLEOTIDE SEQUENCE [LARGE SCALE GENOMIC DNA]</scope>
</reference>
<dbReference type="Proteomes" id="UP000499080">
    <property type="component" value="Unassembled WGS sequence"/>
</dbReference>
<protein>
    <recommendedName>
        <fullName evidence="6">FYVE-type domain-containing protein</fullName>
    </recommendedName>
</protein>
<sequence>MESEQRSKSAAIEQKLEDYKKDLHREQEYRQEMKEKFDEMSKEYEMKVSQLFKMRGEFEKAYNQIKSHYEICRKELNDYQSTVVIERDALKKELERVQNENDVLLGKHIAKAQQMRNEDINLPDTTEELQFYCLQKQEELITIKAAKENMEEALKGDIQMLKNQLMSEQTAKERLEDTYTQELDNLREQLGILESVQQELSVQQSQNSELDKRLTSLLEDLKSREEKISQLQAQIEELLAAKMELEKIRQSDSEVRWQHDEDVSDCNTCKKTFQSRKEKFHCNHCGKIFCLECTSRTVNSGPKKRQFKVCNVCHTLLDHKTAPYFSSDPPQTPS</sequence>
<feature type="coiled-coil region" evidence="5">
    <location>
        <begin position="80"/>
        <end position="107"/>
    </location>
</feature>
<feature type="domain" description="FYVE-type" evidence="6">
    <location>
        <begin position="260"/>
        <end position="318"/>
    </location>
</feature>
<dbReference type="InterPro" id="IPR000306">
    <property type="entry name" value="Znf_FYVE"/>
</dbReference>
<dbReference type="Gene3D" id="3.30.40.10">
    <property type="entry name" value="Zinc/RING finger domain, C3HC4 (zinc finger)"/>
    <property type="match status" value="1"/>
</dbReference>
<evidence type="ECO:0000313" key="8">
    <source>
        <dbReference type="Proteomes" id="UP000499080"/>
    </source>
</evidence>
<feature type="coiled-coil region" evidence="5">
    <location>
        <begin position="144"/>
        <end position="251"/>
    </location>
</feature>
<dbReference type="SUPFAM" id="SSF57903">
    <property type="entry name" value="FYVE/PHD zinc finger"/>
    <property type="match status" value="1"/>
</dbReference>
<dbReference type="GO" id="GO:0008270">
    <property type="term" value="F:zinc ion binding"/>
    <property type="evidence" value="ECO:0007669"/>
    <property type="project" value="UniProtKB-KW"/>
</dbReference>
<comment type="caution">
    <text evidence="7">The sequence shown here is derived from an EMBL/GenBank/DDBJ whole genome shotgun (WGS) entry which is preliminary data.</text>
</comment>